<dbReference type="GO" id="GO:0008168">
    <property type="term" value="F:methyltransferase activity"/>
    <property type="evidence" value="ECO:0007669"/>
    <property type="project" value="UniProtKB-KW"/>
</dbReference>
<dbReference type="InterPro" id="IPR029063">
    <property type="entry name" value="SAM-dependent_MTases_sf"/>
</dbReference>
<gene>
    <name evidence="2" type="ORF">DPCES_3462</name>
</gene>
<dbReference type="CDD" id="cd02440">
    <property type="entry name" value="AdoMet_MTases"/>
    <property type="match status" value="1"/>
</dbReference>
<reference evidence="2" key="1">
    <citation type="submission" date="2014-07" db="EMBL/GenBank/DDBJ databases">
        <authorList>
            <person name="Hornung V.Bastian."/>
        </authorList>
    </citation>
    <scope>NUCLEOTIDE SEQUENCE</scope>
    <source>
        <strain evidence="2">PCE-S</strain>
    </source>
</reference>
<evidence type="ECO:0000259" key="1">
    <source>
        <dbReference type="Pfam" id="PF13649"/>
    </source>
</evidence>
<dbReference type="Gene3D" id="3.40.50.150">
    <property type="entry name" value="Vaccinia Virus protein VP39"/>
    <property type="match status" value="1"/>
</dbReference>
<name>A0A098B3A1_DESHA</name>
<keyword evidence="2" id="KW-0489">Methyltransferase</keyword>
<protein>
    <submittedName>
        <fullName evidence="2">Methyltransferase domain protein</fullName>
    </submittedName>
</protein>
<dbReference type="Pfam" id="PF13649">
    <property type="entry name" value="Methyltransf_25"/>
    <property type="match status" value="1"/>
</dbReference>
<proteinExistence type="predicted"/>
<feature type="domain" description="Methyltransferase" evidence="1">
    <location>
        <begin position="62"/>
        <end position="151"/>
    </location>
</feature>
<accession>A0A098B3A1</accession>
<dbReference type="AlphaFoldDB" id="A0A098B3A1"/>
<evidence type="ECO:0000313" key="2">
    <source>
        <dbReference type="EMBL" id="CDX03348.1"/>
    </source>
</evidence>
<keyword evidence="2" id="KW-0808">Transferase</keyword>
<dbReference type="PATRIC" id="fig|49338.4.peg.3720"/>
<organism evidence="2">
    <name type="scientific">Desulfitobacterium hafniense</name>
    <name type="common">Desulfitobacterium frappieri</name>
    <dbReference type="NCBI Taxonomy" id="49338"/>
    <lineage>
        <taxon>Bacteria</taxon>
        <taxon>Bacillati</taxon>
        <taxon>Bacillota</taxon>
        <taxon>Clostridia</taxon>
        <taxon>Eubacteriales</taxon>
        <taxon>Desulfitobacteriaceae</taxon>
        <taxon>Desulfitobacterium</taxon>
    </lineage>
</organism>
<sequence length="270" mass="30440">MDKTIYEQMLLKNYKGAEGAEEAWDARANHFYRSQQRGRSELVEKVTAILQGRGLLAGAALLDIGGGSGRYAVPFAAHAEHVTITDISANMLELARRNAQEAGVTNLTYAKLEWTGADLAAWQWRKRFDLVFASMCPAIRSPEGLYKMLEAAKGFCLINQYIEATDSLSAYLTQVLDPSRSYEPHNDRDMVQAVFNLLWLEGYEPEICYLRQREVTSFTVEEAVEQYGGRYHQAAQLKRMDLAELISRHAGQETFSVDSKATLAMILWKV</sequence>
<dbReference type="EMBL" id="LK996017">
    <property type="protein sequence ID" value="CDX03348.1"/>
    <property type="molecule type" value="Genomic_DNA"/>
</dbReference>
<dbReference type="RefSeq" id="WP_208925990.1">
    <property type="nucleotide sequence ID" value="NZ_LK996017.1"/>
</dbReference>
<dbReference type="SUPFAM" id="SSF53335">
    <property type="entry name" value="S-adenosyl-L-methionine-dependent methyltransferases"/>
    <property type="match status" value="1"/>
</dbReference>
<dbReference type="InterPro" id="IPR041698">
    <property type="entry name" value="Methyltransf_25"/>
</dbReference>
<dbReference type="GO" id="GO:0032259">
    <property type="term" value="P:methylation"/>
    <property type="evidence" value="ECO:0007669"/>
    <property type="project" value="UniProtKB-KW"/>
</dbReference>